<evidence type="ECO:0000313" key="2">
    <source>
        <dbReference type="Proteomes" id="UP000184363"/>
    </source>
</evidence>
<proteinExistence type="predicted"/>
<dbReference type="AlphaFoldDB" id="A0A1M6N9L4"/>
<dbReference type="RefSeq" id="WP_073454826.1">
    <property type="nucleotide sequence ID" value="NZ_CALGVN010000054.1"/>
</dbReference>
<gene>
    <name evidence="1" type="ORF">SAMN05443637_101114</name>
</gene>
<dbReference type="EMBL" id="FRAP01000001">
    <property type="protein sequence ID" value="SHJ92381.1"/>
    <property type="molecule type" value="Genomic_DNA"/>
</dbReference>
<dbReference type="STRING" id="1848.SAMN05443637_101114"/>
<protein>
    <recommendedName>
        <fullName evidence="3">YacP-like NYN domain-containing protein</fullName>
    </recommendedName>
</protein>
<keyword evidence="2" id="KW-1185">Reference proteome</keyword>
<dbReference type="OrthoDB" id="3404294at2"/>
<dbReference type="Proteomes" id="UP000184363">
    <property type="component" value="Unassembled WGS sequence"/>
</dbReference>
<accession>A0A1M6N9L4</accession>
<organism evidence="1 2">
    <name type="scientific">Pseudonocardia thermophila</name>
    <dbReference type="NCBI Taxonomy" id="1848"/>
    <lineage>
        <taxon>Bacteria</taxon>
        <taxon>Bacillati</taxon>
        <taxon>Actinomycetota</taxon>
        <taxon>Actinomycetes</taxon>
        <taxon>Pseudonocardiales</taxon>
        <taxon>Pseudonocardiaceae</taxon>
        <taxon>Pseudonocardia</taxon>
    </lineage>
</organism>
<sequence length="131" mass="13306">MTQVVVDGANVVGSRPDGWWRDREGAARRLVAALAEALAEPEDLAAALGVAPPLQVHVVLEGRAAHATELPEHPDLVVVRAPADGDTTIAEVAAGLMGQVVVVTADRELRQTVAAGGASSIGPGALLTALP</sequence>
<reference evidence="1 2" key="1">
    <citation type="submission" date="2016-11" db="EMBL/GenBank/DDBJ databases">
        <authorList>
            <person name="Jaros S."/>
            <person name="Januszkiewicz K."/>
            <person name="Wedrychowicz H."/>
        </authorList>
    </citation>
    <scope>NUCLEOTIDE SEQUENCE [LARGE SCALE GENOMIC DNA]</scope>
    <source>
        <strain evidence="1 2">DSM 43832</strain>
    </source>
</reference>
<name>A0A1M6N9L4_PSETH</name>
<evidence type="ECO:0008006" key="3">
    <source>
        <dbReference type="Google" id="ProtNLM"/>
    </source>
</evidence>
<evidence type="ECO:0000313" key="1">
    <source>
        <dbReference type="EMBL" id="SHJ92381.1"/>
    </source>
</evidence>